<dbReference type="PANTHER" id="PTHR47723:SF13">
    <property type="entry name" value="PUTATIVE-RELATED"/>
    <property type="match status" value="1"/>
</dbReference>
<evidence type="ECO:0000313" key="3">
    <source>
        <dbReference type="EMBL" id="KAK8979447.1"/>
    </source>
</evidence>
<dbReference type="SUPFAM" id="SSF53098">
    <property type="entry name" value="Ribonuclease H-like"/>
    <property type="match status" value="1"/>
</dbReference>
<dbReference type="InterPro" id="IPR012337">
    <property type="entry name" value="RNaseH-like_sf"/>
</dbReference>
<keyword evidence="1" id="KW-0732">Signal</keyword>
<name>A0ABR2NTG0_9ROSI</name>
<dbReference type="Gene3D" id="3.30.420.10">
    <property type="entry name" value="Ribonuclease H-like superfamily/Ribonuclease H"/>
    <property type="match status" value="1"/>
</dbReference>
<dbReference type="EMBL" id="JBBPBN010000101">
    <property type="protein sequence ID" value="KAK8979447.1"/>
    <property type="molecule type" value="Genomic_DNA"/>
</dbReference>
<feature type="chain" id="PRO_5047207642" description="RNase H type-1 domain-containing protein" evidence="1">
    <location>
        <begin position="19"/>
        <end position="201"/>
    </location>
</feature>
<dbReference type="CDD" id="cd06222">
    <property type="entry name" value="RNase_H_like"/>
    <property type="match status" value="1"/>
</dbReference>
<dbReference type="InterPro" id="IPR044730">
    <property type="entry name" value="RNase_H-like_dom_plant"/>
</dbReference>
<sequence length="201" mass="22154">MIWNGRVALLLLVGYSGSVDVAWCSGRRKVIEDLFARGQRLVEECKRAFNATLRVWWGVLRDDLGQWLLGFARFVGRCDVLVAELWGIHNGLLRAWGLCYPRVELESDCLEAVRILTSSLDALVDSALVTSIKELLVQECRVVVCHVGRSINRVADMVALWDRGLVGEQLTLLDPYANIAAVLEEDISGSISAIGESVGVG</sequence>
<evidence type="ECO:0000259" key="2">
    <source>
        <dbReference type="Pfam" id="PF13456"/>
    </source>
</evidence>
<comment type="caution">
    <text evidence="3">The sequence shown here is derived from an EMBL/GenBank/DDBJ whole genome shotgun (WGS) entry which is preliminary data.</text>
</comment>
<dbReference type="Pfam" id="PF13456">
    <property type="entry name" value="RVT_3"/>
    <property type="match status" value="1"/>
</dbReference>
<proteinExistence type="predicted"/>
<dbReference type="Proteomes" id="UP001396334">
    <property type="component" value="Unassembled WGS sequence"/>
</dbReference>
<dbReference type="InterPro" id="IPR053151">
    <property type="entry name" value="RNase_H-like"/>
</dbReference>
<protein>
    <recommendedName>
        <fullName evidence="2">RNase H type-1 domain-containing protein</fullName>
    </recommendedName>
</protein>
<gene>
    <name evidence="3" type="ORF">V6N11_073446</name>
</gene>
<evidence type="ECO:0000256" key="1">
    <source>
        <dbReference type="SAM" id="SignalP"/>
    </source>
</evidence>
<dbReference type="PANTHER" id="PTHR47723">
    <property type="entry name" value="OS05G0353850 PROTEIN"/>
    <property type="match status" value="1"/>
</dbReference>
<dbReference type="InterPro" id="IPR036397">
    <property type="entry name" value="RNaseH_sf"/>
</dbReference>
<keyword evidence="4" id="KW-1185">Reference proteome</keyword>
<dbReference type="InterPro" id="IPR002156">
    <property type="entry name" value="RNaseH_domain"/>
</dbReference>
<feature type="signal peptide" evidence="1">
    <location>
        <begin position="1"/>
        <end position="18"/>
    </location>
</feature>
<accession>A0ABR2NTG0</accession>
<organism evidence="3 4">
    <name type="scientific">Hibiscus sabdariffa</name>
    <name type="common">roselle</name>
    <dbReference type="NCBI Taxonomy" id="183260"/>
    <lineage>
        <taxon>Eukaryota</taxon>
        <taxon>Viridiplantae</taxon>
        <taxon>Streptophyta</taxon>
        <taxon>Embryophyta</taxon>
        <taxon>Tracheophyta</taxon>
        <taxon>Spermatophyta</taxon>
        <taxon>Magnoliopsida</taxon>
        <taxon>eudicotyledons</taxon>
        <taxon>Gunneridae</taxon>
        <taxon>Pentapetalae</taxon>
        <taxon>rosids</taxon>
        <taxon>malvids</taxon>
        <taxon>Malvales</taxon>
        <taxon>Malvaceae</taxon>
        <taxon>Malvoideae</taxon>
        <taxon>Hibiscus</taxon>
    </lineage>
</organism>
<reference evidence="3 4" key="1">
    <citation type="journal article" date="2024" name="G3 (Bethesda)">
        <title>Genome assembly of Hibiscus sabdariffa L. provides insights into metabolisms of medicinal natural products.</title>
        <authorList>
            <person name="Kim T."/>
        </authorList>
    </citation>
    <scope>NUCLEOTIDE SEQUENCE [LARGE SCALE GENOMIC DNA]</scope>
    <source>
        <strain evidence="3">TK-2024</strain>
        <tissue evidence="3">Old leaves</tissue>
    </source>
</reference>
<feature type="domain" description="RNase H type-1" evidence="2">
    <location>
        <begin position="58"/>
        <end position="159"/>
    </location>
</feature>
<evidence type="ECO:0000313" key="4">
    <source>
        <dbReference type="Proteomes" id="UP001396334"/>
    </source>
</evidence>